<dbReference type="Gene3D" id="2.60.40.10">
    <property type="entry name" value="Immunoglobulins"/>
    <property type="match status" value="1"/>
</dbReference>
<dbReference type="InterPro" id="IPR026845">
    <property type="entry name" value="NXPH/NXPE"/>
</dbReference>
<keyword evidence="5" id="KW-1185">Reference proteome</keyword>
<evidence type="ECO:0000259" key="4">
    <source>
        <dbReference type="Pfam" id="PF24536"/>
    </source>
</evidence>
<organism evidence="5 6">
    <name type="scientific">Branchiostoma floridae</name>
    <name type="common">Florida lancelet</name>
    <name type="synonym">Amphioxus</name>
    <dbReference type="NCBI Taxonomy" id="7739"/>
    <lineage>
        <taxon>Eukaryota</taxon>
        <taxon>Metazoa</taxon>
        <taxon>Chordata</taxon>
        <taxon>Cephalochordata</taxon>
        <taxon>Leptocardii</taxon>
        <taxon>Amphioxiformes</taxon>
        <taxon>Branchiostomatidae</taxon>
        <taxon>Branchiostoma</taxon>
    </lineage>
</organism>
<evidence type="ECO:0000256" key="3">
    <source>
        <dbReference type="SAM" id="Phobius"/>
    </source>
</evidence>
<feature type="compositionally biased region" description="Polar residues" evidence="2">
    <location>
        <begin position="84"/>
        <end position="96"/>
    </location>
</feature>
<evidence type="ECO:0000313" key="5">
    <source>
        <dbReference type="Proteomes" id="UP000001554"/>
    </source>
</evidence>
<feature type="compositionally biased region" description="Polar residues" evidence="2">
    <location>
        <begin position="122"/>
        <end position="143"/>
    </location>
</feature>
<dbReference type="OMA" id="DIFEDEM"/>
<keyword evidence="3" id="KW-0812">Transmembrane</keyword>
<dbReference type="InterPro" id="IPR013783">
    <property type="entry name" value="Ig-like_fold"/>
</dbReference>
<dbReference type="SUPFAM" id="SSF52266">
    <property type="entry name" value="SGNH hydrolase"/>
    <property type="match status" value="1"/>
</dbReference>
<dbReference type="AlphaFoldDB" id="A0A9J7LDJ7"/>
<gene>
    <name evidence="6" type="primary">LOC118418896</name>
</gene>
<dbReference type="Pfam" id="PF24536">
    <property type="entry name" value="NXPE4_C"/>
    <property type="match status" value="1"/>
</dbReference>
<comment type="similarity">
    <text evidence="1">Belongs to the NXPE family.</text>
</comment>
<reference evidence="5" key="1">
    <citation type="journal article" date="2020" name="Nat. Ecol. Evol.">
        <title>Deeply conserved synteny resolves early events in vertebrate evolution.</title>
        <authorList>
            <person name="Simakov O."/>
            <person name="Marletaz F."/>
            <person name="Yue J.X."/>
            <person name="O'Connell B."/>
            <person name="Jenkins J."/>
            <person name="Brandt A."/>
            <person name="Calef R."/>
            <person name="Tung C.H."/>
            <person name="Huang T.K."/>
            <person name="Schmutz J."/>
            <person name="Satoh N."/>
            <person name="Yu J.K."/>
            <person name="Putnam N.H."/>
            <person name="Green R.E."/>
            <person name="Rokhsar D.S."/>
        </authorList>
    </citation>
    <scope>NUCLEOTIDE SEQUENCE [LARGE SCALE GENOMIC DNA]</scope>
    <source>
        <strain evidence="5">S238N-H82</strain>
    </source>
</reference>
<dbReference type="GeneID" id="118418896"/>
<accession>A0A9J7LDJ7</accession>
<dbReference type="RefSeq" id="XP_035680908.1">
    <property type="nucleotide sequence ID" value="XM_035825015.1"/>
</dbReference>
<dbReference type="Proteomes" id="UP000001554">
    <property type="component" value="Chromosome 7"/>
</dbReference>
<dbReference type="InterPro" id="IPR014756">
    <property type="entry name" value="Ig_E-set"/>
</dbReference>
<feature type="region of interest" description="Disordered" evidence="2">
    <location>
        <begin position="114"/>
        <end position="149"/>
    </location>
</feature>
<keyword evidence="3" id="KW-1133">Transmembrane helix</keyword>
<dbReference type="PANTHER" id="PTHR16165:SF5">
    <property type="entry name" value="NXPE FAMILY MEMBER 3"/>
    <property type="match status" value="1"/>
</dbReference>
<dbReference type="OrthoDB" id="8675562at2759"/>
<feature type="transmembrane region" description="Helical" evidence="3">
    <location>
        <begin position="32"/>
        <end position="52"/>
    </location>
</feature>
<reference evidence="6" key="2">
    <citation type="submission" date="2025-08" db="UniProtKB">
        <authorList>
            <consortium name="RefSeq"/>
        </authorList>
    </citation>
    <scope>IDENTIFICATION</scope>
    <source>
        <strain evidence="6">S238N-H82</strain>
        <tissue evidence="6">Testes</tissue>
    </source>
</reference>
<keyword evidence="3" id="KW-0472">Membrane</keyword>
<name>A0A9J7LDJ7_BRAFL</name>
<evidence type="ECO:0000256" key="1">
    <source>
        <dbReference type="ARBA" id="ARBA00005431"/>
    </source>
</evidence>
<evidence type="ECO:0000256" key="2">
    <source>
        <dbReference type="SAM" id="MobiDB-lite"/>
    </source>
</evidence>
<dbReference type="InterPro" id="IPR057106">
    <property type="entry name" value="NXPE4_C"/>
</dbReference>
<feature type="domain" description="NXPE C-terminal" evidence="4">
    <location>
        <begin position="389"/>
        <end position="615"/>
    </location>
</feature>
<dbReference type="PANTHER" id="PTHR16165">
    <property type="entry name" value="NXPE FAMILY MEMBER"/>
    <property type="match status" value="1"/>
</dbReference>
<protein>
    <submittedName>
        <fullName evidence="6">NXPE family member 3-like isoform X1</fullName>
    </submittedName>
</protein>
<evidence type="ECO:0000313" key="6">
    <source>
        <dbReference type="RefSeq" id="XP_035680908.1"/>
    </source>
</evidence>
<proteinExistence type="inferred from homology"/>
<dbReference type="Pfam" id="PF06312">
    <property type="entry name" value="Neurexophilin"/>
    <property type="match status" value="1"/>
</dbReference>
<sequence>MVLFDFVLDRSTDGDCHGNSPRCLMASYRRRAAAFVLVAVFLTTFEFLFVTLDNVEIPKLLLKPRLFRRVETRKYNTDKPPQLKQVSPPNDMTTTTPHEYQEFVPLTNITTTKPHQLKHTKPLNSSTNSPPQLKQVSQSNNTKPCELKHVTCPPKTKTVVLNGDRLYHKGDDLTVRVVARDEGGRPKTYGGDFFRARLVSTDRLPLASSAGHVTDHSNGTYTMQFPLYWTGNISIKIQLVHPSEAVAVLQRVRETPNKRVFNCSFVDLTTNATQTRQCYSSIDASMTPRQLCDLSKRDVNVTWICEKPDKLPCSTISMCHYASTTSRVKTLGLLSQRELFQEPYIEEELKVETKEPIRVLETELAIPQHLPACTWDKSAAQGYWSGKVWQSSVCDVRVFSKNDIRQCLANKTVYMYGDSTIRQWYLRLKKVLPLFNDNRTMDSTVLLGGDNSQWNISVRYRFHHFPIQTRGWVDFRQLRYIADELDAIHGGPNTVIFLGLWAHFTADPLEMIQSRLYAIRGAVHRLKQRSPGTRVFVRTGTTREHSGVRLEYYLLGSDCLAYQITEVIREMFRADPDVVVLDTWDMSVCQPGKDSVHPDQTMVDNQLNILFSHICPNKTAS</sequence>
<feature type="region of interest" description="Disordered" evidence="2">
    <location>
        <begin position="77"/>
        <end position="96"/>
    </location>
</feature>
<dbReference type="KEGG" id="bfo:118418896"/>
<dbReference type="SUPFAM" id="SSF81296">
    <property type="entry name" value="E set domains"/>
    <property type="match status" value="1"/>
</dbReference>